<dbReference type="InterPro" id="IPR003439">
    <property type="entry name" value="ABC_transporter-like_ATP-bd"/>
</dbReference>
<evidence type="ECO:0000259" key="11">
    <source>
        <dbReference type="PROSITE" id="PS50893"/>
    </source>
</evidence>
<feature type="domain" description="ABC transporter" evidence="11">
    <location>
        <begin position="358"/>
        <end position="592"/>
    </location>
</feature>
<feature type="transmembrane region" description="Helical" evidence="10">
    <location>
        <begin position="28"/>
        <end position="46"/>
    </location>
</feature>
<keyword evidence="14" id="KW-1185">Reference proteome</keyword>
<dbReference type="CDD" id="cd18564">
    <property type="entry name" value="ABC_6TM_exporter_like"/>
    <property type="match status" value="1"/>
</dbReference>
<evidence type="ECO:0000256" key="2">
    <source>
        <dbReference type="ARBA" id="ARBA00022448"/>
    </source>
</evidence>
<dbReference type="GO" id="GO:0016887">
    <property type="term" value="F:ATP hydrolysis activity"/>
    <property type="evidence" value="ECO:0007669"/>
    <property type="project" value="InterPro"/>
</dbReference>
<dbReference type="InterPro" id="IPR003593">
    <property type="entry name" value="AAA+_ATPase"/>
</dbReference>
<dbReference type="OrthoDB" id="9806127at2"/>
<dbReference type="InterPro" id="IPR039421">
    <property type="entry name" value="Type_1_exporter"/>
</dbReference>
<gene>
    <name evidence="13" type="ORF">DV701_09630</name>
</gene>
<dbReference type="AlphaFoldDB" id="A0A345NMT5"/>
<sequence length="602" mass="63626">MAPSTRLRTSALRRTLALVGPHLAGQRLLLIGGVGLLLLEVAFRVLEPWPTKLVVDAVTRSLGADLPGAGPTASVQLLVALALATISIIGMRAACNFGATVLFALGGSRVATVLRARVFEHVQTLSRGYHGSSRSGDLVQRLVTDVGRLQDVAITAGMPLLANVVTLVAMLGVLTWIDPVMALVALLAVLVFATFSRRSTPAITSAARRTRRSEGDLASIAQETLGGMTHVQAYGMEADRARHFGGSNQKSLKDGVRAKRLAAGLERRTDVLVGISTAAVLFLGGTRVLQGAMTPGDLVIVLTYLKTAMKPLRDLAKYTGRIARATASGERVADLLDVRPEIVSPPEPVEPWAVSGELSLSAVDLAYEPGVPVLSGLDLTVRPGEHLAVVGPSGSGKSTVAALVLRLLDPDAGSVRLDGVDLREVDLAWLRSQVALVQQEAVLLSGTVEDNIRQGRPDATDREVQEAARRARVREFTDYLPDGLQTPVTERGSNLSGGQRQRISLARAFLRDAPVLVLDEPTTGLDPDNVVLVTEAIADLARSRTCLVITHDAATARRAERVVVVEDGRVTWEGDPLDAPLERVLDESGAPVAAPVAAGSAS</sequence>
<feature type="transmembrane region" description="Helical" evidence="10">
    <location>
        <begin position="180"/>
        <end position="196"/>
    </location>
</feature>
<keyword evidence="3" id="KW-1003">Cell membrane</keyword>
<evidence type="ECO:0000256" key="1">
    <source>
        <dbReference type="ARBA" id="ARBA00004651"/>
    </source>
</evidence>
<feature type="transmembrane region" description="Helical" evidence="10">
    <location>
        <begin position="77"/>
        <end position="105"/>
    </location>
</feature>
<protein>
    <submittedName>
        <fullName evidence="13">ABC transporter ATP-binding protein</fullName>
    </submittedName>
</protein>
<dbReference type="InterPro" id="IPR011527">
    <property type="entry name" value="ABC1_TM_dom"/>
</dbReference>
<dbReference type="SMART" id="SM00382">
    <property type="entry name" value="AAA"/>
    <property type="match status" value="1"/>
</dbReference>
<dbReference type="InterPro" id="IPR027417">
    <property type="entry name" value="P-loop_NTPase"/>
</dbReference>
<evidence type="ECO:0000256" key="4">
    <source>
        <dbReference type="ARBA" id="ARBA00022692"/>
    </source>
</evidence>
<dbReference type="PANTHER" id="PTHR43394:SF1">
    <property type="entry name" value="ATP-BINDING CASSETTE SUB-FAMILY B MEMBER 10, MITOCHONDRIAL"/>
    <property type="match status" value="1"/>
</dbReference>
<dbReference type="Proteomes" id="UP000253790">
    <property type="component" value="Chromosome"/>
</dbReference>
<keyword evidence="5" id="KW-0547">Nucleotide-binding</keyword>
<keyword evidence="2" id="KW-0813">Transport</keyword>
<organism evidence="13 14">
    <name type="scientific">Ornithinimicrobium avium</name>
    <dbReference type="NCBI Taxonomy" id="2283195"/>
    <lineage>
        <taxon>Bacteria</taxon>
        <taxon>Bacillati</taxon>
        <taxon>Actinomycetota</taxon>
        <taxon>Actinomycetes</taxon>
        <taxon>Micrococcales</taxon>
        <taxon>Ornithinimicrobiaceae</taxon>
        <taxon>Ornithinimicrobium</taxon>
    </lineage>
</organism>
<dbReference type="PANTHER" id="PTHR43394">
    <property type="entry name" value="ATP-DEPENDENT PERMEASE MDL1, MITOCHONDRIAL"/>
    <property type="match status" value="1"/>
</dbReference>
<dbReference type="Pfam" id="PF00664">
    <property type="entry name" value="ABC_membrane"/>
    <property type="match status" value="1"/>
</dbReference>
<dbReference type="RefSeq" id="WP_114928108.1">
    <property type="nucleotide sequence ID" value="NZ_CP031229.1"/>
</dbReference>
<evidence type="ECO:0000256" key="10">
    <source>
        <dbReference type="SAM" id="Phobius"/>
    </source>
</evidence>
<dbReference type="GO" id="GO:0005524">
    <property type="term" value="F:ATP binding"/>
    <property type="evidence" value="ECO:0007669"/>
    <property type="project" value="UniProtKB-KW"/>
</dbReference>
<keyword evidence="7 10" id="KW-1133">Transmembrane helix</keyword>
<comment type="similarity">
    <text evidence="9">Belongs to the ABC transporter superfamily. Lipid exporter (TC 3.A.1.106) family.</text>
</comment>
<keyword evidence="4 10" id="KW-0812">Transmembrane</keyword>
<dbReference type="GO" id="GO:0005886">
    <property type="term" value="C:plasma membrane"/>
    <property type="evidence" value="ECO:0007669"/>
    <property type="project" value="UniProtKB-SubCell"/>
</dbReference>
<evidence type="ECO:0000256" key="8">
    <source>
        <dbReference type="ARBA" id="ARBA00023136"/>
    </source>
</evidence>
<dbReference type="Gene3D" id="3.40.50.300">
    <property type="entry name" value="P-loop containing nucleotide triphosphate hydrolases"/>
    <property type="match status" value="1"/>
</dbReference>
<evidence type="ECO:0000256" key="6">
    <source>
        <dbReference type="ARBA" id="ARBA00022840"/>
    </source>
</evidence>
<evidence type="ECO:0000256" key="7">
    <source>
        <dbReference type="ARBA" id="ARBA00022989"/>
    </source>
</evidence>
<feature type="transmembrane region" description="Helical" evidence="10">
    <location>
        <begin position="152"/>
        <end position="174"/>
    </location>
</feature>
<dbReference type="SUPFAM" id="SSF52540">
    <property type="entry name" value="P-loop containing nucleoside triphosphate hydrolases"/>
    <property type="match status" value="1"/>
</dbReference>
<dbReference type="GO" id="GO:0015421">
    <property type="term" value="F:ABC-type oligopeptide transporter activity"/>
    <property type="evidence" value="ECO:0007669"/>
    <property type="project" value="TreeGrafter"/>
</dbReference>
<dbReference type="Gene3D" id="1.20.1560.10">
    <property type="entry name" value="ABC transporter type 1, transmembrane domain"/>
    <property type="match status" value="1"/>
</dbReference>
<dbReference type="SUPFAM" id="SSF90123">
    <property type="entry name" value="ABC transporter transmembrane region"/>
    <property type="match status" value="1"/>
</dbReference>
<proteinExistence type="inferred from homology"/>
<dbReference type="EMBL" id="CP031229">
    <property type="protein sequence ID" value="AXH96343.1"/>
    <property type="molecule type" value="Genomic_DNA"/>
</dbReference>
<name>A0A345NMT5_9MICO</name>
<dbReference type="InterPro" id="IPR017871">
    <property type="entry name" value="ABC_transporter-like_CS"/>
</dbReference>
<feature type="domain" description="ABC transmembrane type-1" evidence="12">
    <location>
        <begin position="31"/>
        <end position="324"/>
    </location>
</feature>
<dbReference type="Pfam" id="PF00005">
    <property type="entry name" value="ABC_tran"/>
    <property type="match status" value="1"/>
</dbReference>
<dbReference type="PROSITE" id="PS50929">
    <property type="entry name" value="ABC_TM1F"/>
    <property type="match status" value="1"/>
</dbReference>
<keyword evidence="8 10" id="KW-0472">Membrane</keyword>
<dbReference type="InterPro" id="IPR036640">
    <property type="entry name" value="ABC1_TM_sf"/>
</dbReference>
<comment type="subcellular location">
    <subcellularLocation>
        <location evidence="1">Cell membrane</location>
        <topology evidence="1">Multi-pass membrane protein</topology>
    </subcellularLocation>
</comment>
<evidence type="ECO:0000259" key="12">
    <source>
        <dbReference type="PROSITE" id="PS50929"/>
    </source>
</evidence>
<accession>A0A345NMT5</accession>
<dbReference type="PROSITE" id="PS50893">
    <property type="entry name" value="ABC_TRANSPORTER_2"/>
    <property type="match status" value="1"/>
</dbReference>
<evidence type="ECO:0000313" key="13">
    <source>
        <dbReference type="EMBL" id="AXH96343.1"/>
    </source>
</evidence>
<dbReference type="PROSITE" id="PS00211">
    <property type="entry name" value="ABC_TRANSPORTER_1"/>
    <property type="match status" value="1"/>
</dbReference>
<evidence type="ECO:0000256" key="9">
    <source>
        <dbReference type="ARBA" id="ARBA00061644"/>
    </source>
</evidence>
<dbReference type="FunFam" id="3.40.50.300:FF:000299">
    <property type="entry name" value="ABC transporter ATP-binding protein/permease"/>
    <property type="match status" value="1"/>
</dbReference>
<evidence type="ECO:0000256" key="5">
    <source>
        <dbReference type="ARBA" id="ARBA00022741"/>
    </source>
</evidence>
<evidence type="ECO:0000256" key="3">
    <source>
        <dbReference type="ARBA" id="ARBA00022475"/>
    </source>
</evidence>
<evidence type="ECO:0000313" key="14">
    <source>
        <dbReference type="Proteomes" id="UP000253790"/>
    </source>
</evidence>
<reference evidence="13 14" key="1">
    <citation type="submission" date="2018-07" db="EMBL/GenBank/DDBJ databases">
        <title>Complete genome sequencing of Ornithinimicrobium sp. AMA3305.</title>
        <authorList>
            <person name="Bae J.-W."/>
        </authorList>
    </citation>
    <scope>NUCLEOTIDE SEQUENCE [LARGE SCALE GENOMIC DNA]</scope>
    <source>
        <strain evidence="13 14">AMA3305</strain>
    </source>
</reference>
<dbReference type="KEGG" id="orn:DV701_09630"/>
<keyword evidence="6 13" id="KW-0067">ATP-binding</keyword>